<keyword evidence="3" id="KW-1185">Reference proteome</keyword>
<evidence type="ECO:0000256" key="1">
    <source>
        <dbReference type="SAM" id="MobiDB-lite"/>
    </source>
</evidence>
<name>A0A835U9Z6_VANPL</name>
<dbReference type="AlphaFoldDB" id="A0A835U9Z6"/>
<gene>
    <name evidence="2" type="ORF">HPP92_024506</name>
</gene>
<dbReference type="EMBL" id="JADCNL010000013">
    <property type="protein sequence ID" value="KAG0455214.1"/>
    <property type="molecule type" value="Genomic_DNA"/>
</dbReference>
<proteinExistence type="predicted"/>
<dbReference type="InterPro" id="IPR023296">
    <property type="entry name" value="Glyco_hydro_beta-prop_sf"/>
</dbReference>
<protein>
    <submittedName>
        <fullName evidence="2">Uncharacterized protein</fullName>
    </submittedName>
</protein>
<organism evidence="2 3">
    <name type="scientific">Vanilla planifolia</name>
    <name type="common">Vanilla</name>
    <dbReference type="NCBI Taxonomy" id="51239"/>
    <lineage>
        <taxon>Eukaryota</taxon>
        <taxon>Viridiplantae</taxon>
        <taxon>Streptophyta</taxon>
        <taxon>Embryophyta</taxon>
        <taxon>Tracheophyta</taxon>
        <taxon>Spermatophyta</taxon>
        <taxon>Magnoliopsida</taxon>
        <taxon>Liliopsida</taxon>
        <taxon>Asparagales</taxon>
        <taxon>Orchidaceae</taxon>
        <taxon>Vanilloideae</taxon>
        <taxon>Vanilleae</taxon>
        <taxon>Vanilla</taxon>
    </lineage>
</organism>
<comment type="caution">
    <text evidence="2">The sequence shown here is derived from an EMBL/GenBank/DDBJ whole genome shotgun (WGS) entry which is preliminary data.</text>
</comment>
<dbReference type="OrthoDB" id="1895690at2759"/>
<accession>A0A835U9Z6</accession>
<evidence type="ECO:0000313" key="3">
    <source>
        <dbReference type="Proteomes" id="UP000636800"/>
    </source>
</evidence>
<sequence>MGQTDYNPVIDPDHFVNASAFRDPTTAWYGPDGTGERWSEARGEHGGGCIIQEQGFLSNGSGLNTLHSAKDTGMGNVPTSSPCRLNRRRGLRPPLAGTG</sequence>
<dbReference type="Proteomes" id="UP000636800">
    <property type="component" value="Chromosome 13"/>
</dbReference>
<reference evidence="2 3" key="1">
    <citation type="journal article" date="2020" name="Nat. Food">
        <title>A phased Vanilla planifolia genome enables genetic improvement of flavour and production.</title>
        <authorList>
            <person name="Hasing T."/>
            <person name="Tang H."/>
            <person name="Brym M."/>
            <person name="Khazi F."/>
            <person name="Huang T."/>
            <person name="Chambers A.H."/>
        </authorList>
    </citation>
    <scope>NUCLEOTIDE SEQUENCE [LARGE SCALE GENOMIC DNA]</scope>
    <source>
        <tissue evidence="2">Leaf</tissue>
    </source>
</reference>
<dbReference type="SUPFAM" id="SSF75005">
    <property type="entry name" value="Arabinanase/levansucrase/invertase"/>
    <property type="match status" value="1"/>
</dbReference>
<feature type="region of interest" description="Disordered" evidence="1">
    <location>
        <begin position="62"/>
        <end position="99"/>
    </location>
</feature>
<evidence type="ECO:0000313" key="2">
    <source>
        <dbReference type="EMBL" id="KAG0455214.1"/>
    </source>
</evidence>